<proteinExistence type="predicted"/>
<evidence type="ECO:0008006" key="4">
    <source>
        <dbReference type="Google" id="ProtNLM"/>
    </source>
</evidence>
<evidence type="ECO:0000256" key="1">
    <source>
        <dbReference type="SAM" id="SignalP"/>
    </source>
</evidence>
<sequence>MSKLPISLLLVWSSGRLVVWSSTRLPHPLSLCRPVCTVSDLSACRPVSQSCCPAVSNSVQFYLSVVDLHPHWMKRRCRDDLLNPDVLASAVCLCLPLLTQADRLRDTTQLEHVTTGWRRNLVVKATVVVALKGNQPFVLQPQTEPESQPKAQLGKATRTKGLSRLLVLFFGPTTVPSICPHRDTHWLWLQRLDRGFSPKV</sequence>
<organism evidence="2 3">
    <name type="scientific">Protopolystoma xenopodis</name>
    <dbReference type="NCBI Taxonomy" id="117903"/>
    <lineage>
        <taxon>Eukaryota</taxon>
        <taxon>Metazoa</taxon>
        <taxon>Spiralia</taxon>
        <taxon>Lophotrochozoa</taxon>
        <taxon>Platyhelminthes</taxon>
        <taxon>Monogenea</taxon>
        <taxon>Polyopisthocotylea</taxon>
        <taxon>Polystomatidea</taxon>
        <taxon>Polystomatidae</taxon>
        <taxon>Protopolystoma</taxon>
    </lineage>
</organism>
<evidence type="ECO:0000313" key="3">
    <source>
        <dbReference type="Proteomes" id="UP000784294"/>
    </source>
</evidence>
<keyword evidence="1" id="KW-0732">Signal</keyword>
<feature type="chain" id="PRO_5018551316" description="Secreted protein" evidence="1">
    <location>
        <begin position="22"/>
        <end position="200"/>
    </location>
</feature>
<dbReference type="EMBL" id="CAAALY010253885">
    <property type="protein sequence ID" value="VEL37057.1"/>
    <property type="molecule type" value="Genomic_DNA"/>
</dbReference>
<reference evidence="2" key="1">
    <citation type="submission" date="2018-11" db="EMBL/GenBank/DDBJ databases">
        <authorList>
            <consortium name="Pathogen Informatics"/>
        </authorList>
    </citation>
    <scope>NUCLEOTIDE SEQUENCE</scope>
</reference>
<gene>
    <name evidence="2" type="ORF">PXEA_LOCUS30497</name>
</gene>
<comment type="caution">
    <text evidence="2">The sequence shown here is derived from an EMBL/GenBank/DDBJ whole genome shotgun (WGS) entry which is preliminary data.</text>
</comment>
<dbReference type="AlphaFoldDB" id="A0A3S5AT11"/>
<accession>A0A3S5AT11</accession>
<name>A0A3S5AT11_9PLAT</name>
<dbReference type="Proteomes" id="UP000784294">
    <property type="component" value="Unassembled WGS sequence"/>
</dbReference>
<keyword evidence="3" id="KW-1185">Reference proteome</keyword>
<evidence type="ECO:0000313" key="2">
    <source>
        <dbReference type="EMBL" id="VEL37057.1"/>
    </source>
</evidence>
<feature type="signal peptide" evidence="1">
    <location>
        <begin position="1"/>
        <end position="21"/>
    </location>
</feature>
<protein>
    <recommendedName>
        <fullName evidence="4">Secreted protein</fullName>
    </recommendedName>
</protein>